<feature type="compositionally biased region" description="Low complexity" evidence="1">
    <location>
        <begin position="41"/>
        <end position="53"/>
    </location>
</feature>
<dbReference type="SUPFAM" id="SSF48726">
    <property type="entry name" value="Immunoglobulin"/>
    <property type="match status" value="2"/>
</dbReference>
<proteinExistence type="predicted"/>
<dbReference type="InParanoid" id="K1R703"/>
<dbReference type="AlphaFoldDB" id="K1R703"/>
<dbReference type="PANTHER" id="PTHR46013">
    <property type="entry name" value="VASCULAR CELL ADHESION MOLECULE 1"/>
    <property type="match status" value="1"/>
</dbReference>
<reference evidence="3" key="1">
    <citation type="journal article" date="2012" name="Nature">
        <title>The oyster genome reveals stress adaptation and complexity of shell formation.</title>
        <authorList>
            <person name="Zhang G."/>
            <person name="Fang X."/>
            <person name="Guo X."/>
            <person name="Li L."/>
            <person name="Luo R."/>
            <person name="Xu F."/>
            <person name="Yang P."/>
            <person name="Zhang L."/>
            <person name="Wang X."/>
            <person name="Qi H."/>
            <person name="Xiong Z."/>
            <person name="Que H."/>
            <person name="Xie Y."/>
            <person name="Holland P.W."/>
            <person name="Paps J."/>
            <person name="Zhu Y."/>
            <person name="Wu F."/>
            <person name="Chen Y."/>
            <person name="Wang J."/>
            <person name="Peng C."/>
            <person name="Meng J."/>
            <person name="Yang L."/>
            <person name="Liu J."/>
            <person name="Wen B."/>
            <person name="Zhang N."/>
            <person name="Huang Z."/>
            <person name="Zhu Q."/>
            <person name="Feng Y."/>
            <person name="Mount A."/>
            <person name="Hedgecock D."/>
            <person name="Xu Z."/>
            <person name="Liu Y."/>
            <person name="Domazet-Loso T."/>
            <person name="Du Y."/>
            <person name="Sun X."/>
            <person name="Zhang S."/>
            <person name="Liu B."/>
            <person name="Cheng P."/>
            <person name="Jiang X."/>
            <person name="Li J."/>
            <person name="Fan D."/>
            <person name="Wang W."/>
            <person name="Fu W."/>
            <person name="Wang T."/>
            <person name="Wang B."/>
            <person name="Zhang J."/>
            <person name="Peng Z."/>
            <person name="Li Y."/>
            <person name="Li N."/>
            <person name="Wang J."/>
            <person name="Chen M."/>
            <person name="He Y."/>
            <person name="Tan F."/>
            <person name="Song X."/>
            <person name="Zheng Q."/>
            <person name="Huang R."/>
            <person name="Yang H."/>
            <person name="Du X."/>
            <person name="Chen L."/>
            <person name="Yang M."/>
            <person name="Gaffney P.M."/>
            <person name="Wang S."/>
            <person name="Luo L."/>
            <person name="She Z."/>
            <person name="Ming Y."/>
            <person name="Huang W."/>
            <person name="Zhang S."/>
            <person name="Huang B."/>
            <person name="Zhang Y."/>
            <person name="Qu T."/>
            <person name="Ni P."/>
            <person name="Miao G."/>
            <person name="Wang J."/>
            <person name="Wang Q."/>
            <person name="Steinberg C.E."/>
            <person name="Wang H."/>
            <person name="Li N."/>
            <person name="Qian L."/>
            <person name="Zhang G."/>
            <person name="Li Y."/>
            <person name="Yang H."/>
            <person name="Liu X."/>
            <person name="Wang J."/>
            <person name="Yin Y."/>
            <person name="Wang J."/>
        </authorList>
    </citation>
    <scope>NUCLEOTIDE SEQUENCE [LARGE SCALE GENOMIC DNA]</scope>
    <source>
        <strain evidence="3">05x7-T-G4-1.051#20</strain>
    </source>
</reference>
<dbReference type="Gene3D" id="2.60.120.40">
    <property type="match status" value="1"/>
</dbReference>
<dbReference type="InterPro" id="IPR036179">
    <property type="entry name" value="Ig-like_dom_sf"/>
</dbReference>
<feature type="domain" description="Ig-like" evidence="2">
    <location>
        <begin position="67"/>
        <end position="174"/>
    </location>
</feature>
<sequence>MKGKHSFTHFDVTNNGQYICVTSDGFQFAHHVFTVSLNSEKTTTTTPTTTRSTTHAHKTTHTAPRPPTILSTEVQPTNYHYGDDVELICRVESNPPSDQLGWNMMTDPSRIPANINLVYGTDMVKPTGLLPPNSHMVNEGKTLVITHFDVTNNGQYICVTSDGFQFAHHVFTVNLHPATVTTTTLPTSTTHAHKTPTYTAVYGPPSIVSVVIRPTFYQYGDDVELTCVVESNPDYDQLGWNMLTAPSLIPSNLHLNYTANKVTLHINGLKREDIGDYECFVHNSLIVTIVAYGSGDAVAFYAYMRASEINPSRHHVIIFDVAVTNEAVNSQSIGNAFADSGNHDDVSYSSVTVVKRLNAGDAVLIRTPAESNLASRGSIVSFHGGRSTFSGWRIF</sequence>
<organism evidence="3">
    <name type="scientific">Magallana gigas</name>
    <name type="common">Pacific oyster</name>
    <name type="synonym">Crassostrea gigas</name>
    <dbReference type="NCBI Taxonomy" id="29159"/>
    <lineage>
        <taxon>Eukaryota</taxon>
        <taxon>Metazoa</taxon>
        <taxon>Spiralia</taxon>
        <taxon>Lophotrochozoa</taxon>
        <taxon>Mollusca</taxon>
        <taxon>Bivalvia</taxon>
        <taxon>Autobranchia</taxon>
        <taxon>Pteriomorphia</taxon>
        <taxon>Ostreida</taxon>
        <taxon>Ostreoidea</taxon>
        <taxon>Ostreidae</taxon>
        <taxon>Magallana</taxon>
    </lineage>
</organism>
<dbReference type="EMBL" id="JH816788">
    <property type="protein sequence ID" value="EKC41538.1"/>
    <property type="molecule type" value="Genomic_DNA"/>
</dbReference>
<accession>K1R703</accession>
<protein>
    <recommendedName>
        <fullName evidence="2">Ig-like domain-containing protein</fullName>
    </recommendedName>
</protein>
<dbReference type="InterPro" id="IPR008983">
    <property type="entry name" value="Tumour_necrosis_fac-like_dom"/>
</dbReference>
<feature type="region of interest" description="Disordered" evidence="1">
    <location>
        <begin position="40"/>
        <end position="74"/>
    </location>
</feature>
<name>K1R703_MAGGI</name>
<evidence type="ECO:0000259" key="2">
    <source>
        <dbReference type="PROSITE" id="PS50835"/>
    </source>
</evidence>
<dbReference type="Gene3D" id="2.60.40.10">
    <property type="entry name" value="Immunoglobulins"/>
    <property type="match status" value="2"/>
</dbReference>
<dbReference type="PROSITE" id="PS50835">
    <property type="entry name" value="IG_LIKE"/>
    <property type="match status" value="2"/>
</dbReference>
<evidence type="ECO:0000313" key="3">
    <source>
        <dbReference type="EMBL" id="EKC41538.1"/>
    </source>
</evidence>
<dbReference type="PANTHER" id="PTHR46013:SF4">
    <property type="entry name" value="B-CELL RECEPTOR CD22-RELATED"/>
    <property type="match status" value="1"/>
</dbReference>
<feature type="domain" description="Ig-like" evidence="2">
    <location>
        <begin position="205"/>
        <end position="290"/>
    </location>
</feature>
<dbReference type="CDD" id="cd00096">
    <property type="entry name" value="Ig"/>
    <property type="match status" value="1"/>
</dbReference>
<dbReference type="InterPro" id="IPR003599">
    <property type="entry name" value="Ig_sub"/>
</dbReference>
<gene>
    <name evidence="3" type="ORF">CGI_10021291</name>
</gene>
<dbReference type="SMART" id="SM00409">
    <property type="entry name" value="IG"/>
    <property type="match status" value="2"/>
</dbReference>
<dbReference type="Pfam" id="PF13927">
    <property type="entry name" value="Ig_3"/>
    <property type="match status" value="1"/>
</dbReference>
<evidence type="ECO:0000256" key="1">
    <source>
        <dbReference type="SAM" id="MobiDB-lite"/>
    </source>
</evidence>
<dbReference type="InterPro" id="IPR007110">
    <property type="entry name" value="Ig-like_dom"/>
</dbReference>
<dbReference type="HOGENOM" id="CLU_698788_0_0_1"/>
<dbReference type="InterPro" id="IPR013783">
    <property type="entry name" value="Ig-like_fold"/>
</dbReference>